<dbReference type="AlphaFoldDB" id="X1DB83"/>
<proteinExistence type="predicted"/>
<evidence type="ECO:0000313" key="1">
    <source>
        <dbReference type="EMBL" id="GAH18021.1"/>
    </source>
</evidence>
<reference evidence="1" key="1">
    <citation type="journal article" date="2014" name="Front. Microbiol.">
        <title>High frequency of phylogenetically diverse reductive dehalogenase-homologous genes in deep subseafloor sedimentary metagenomes.</title>
        <authorList>
            <person name="Kawai M."/>
            <person name="Futagami T."/>
            <person name="Toyoda A."/>
            <person name="Takaki Y."/>
            <person name="Nishi S."/>
            <person name="Hori S."/>
            <person name="Arai W."/>
            <person name="Tsubouchi T."/>
            <person name="Morono Y."/>
            <person name="Uchiyama I."/>
            <person name="Ito T."/>
            <person name="Fujiyama A."/>
            <person name="Inagaki F."/>
            <person name="Takami H."/>
        </authorList>
    </citation>
    <scope>NUCLEOTIDE SEQUENCE</scope>
    <source>
        <strain evidence="1">Expedition CK06-06</strain>
    </source>
</reference>
<organism evidence="1">
    <name type="scientific">marine sediment metagenome</name>
    <dbReference type="NCBI Taxonomy" id="412755"/>
    <lineage>
        <taxon>unclassified sequences</taxon>
        <taxon>metagenomes</taxon>
        <taxon>ecological metagenomes</taxon>
    </lineage>
</organism>
<comment type="caution">
    <text evidence="1">The sequence shown here is derived from an EMBL/GenBank/DDBJ whole genome shotgun (WGS) entry which is preliminary data.</text>
</comment>
<dbReference type="EMBL" id="BART01030600">
    <property type="protein sequence ID" value="GAH18021.1"/>
    <property type="molecule type" value="Genomic_DNA"/>
</dbReference>
<accession>X1DB83</accession>
<name>X1DB83_9ZZZZ</name>
<protein>
    <submittedName>
        <fullName evidence="1">Uncharacterized protein</fullName>
    </submittedName>
</protein>
<sequence>PIKKGRSKSTISSNIRECVLSYKNKGTIGNTTPKSLKHAMKICSGIAYKSARKSKGKSVVSEALHGGK</sequence>
<feature type="non-terminal residue" evidence="1">
    <location>
        <position position="1"/>
    </location>
</feature>
<gene>
    <name evidence="1" type="ORF">S01H4_53373</name>
</gene>